<evidence type="ECO:0000313" key="4">
    <source>
        <dbReference type="Proteomes" id="UP000190339"/>
    </source>
</evidence>
<dbReference type="AlphaFoldDB" id="A0A1T5DD91"/>
<organism evidence="3 4">
    <name type="scientific">Maribacter arcticus</name>
    <dbReference type="NCBI Taxonomy" id="561365"/>
    <lineage>
        <taxon>Bacteria</taxon>
        <taxon>Pseudomonadati</taxon>
        <taxon>Bacteroidota</taxon>
        <taxon>Flavobacteriia</taxon>
        <taxon>Flavobacteriales</taxon>
        <taxon>Flavobacteriaceae</taxon>
        <taxon>Maribacter</taxon>
    </lineage>
</organism>
<feature type="transmembrane region" description="Helical" evidence="2">
    <location>
        <begin position="12"/>
        <end position="31"/>
    </location>
</feature>
<keyword evidence="2" id="KW-0472">Membrane</keyword>
<gene>
    <name evidence="3" type="ORF">SAMN05660866_02843</name>
</gene>
<keyword evidence="2" id="KW-1133">Transmembrane helix</keyword>
<evidence type="ECO:0000256" key="2">
    <source>
        <dbReference type="SAM" id="Phobius"/>
    </source>
</evidence>
<reference evidence="4" key="1">
    <citation type="submission" date="2017-02" db="EMBL/GenBank/DDBJ databases">
        <authorList>
            <person name="Varghese N."/>
            <person name="Submissions S."/>
        </authorList>
    </citation>
    <scope>NUCLEOTIDE SEQUENCE [LARGE SCALE GENOMIC DNA]</scope>
    <source>
        <strain evidence="4">DSM 23546</strain>
    </source>
</reference>
<accession>A0A1T5DD91</accession>
<protein>
    <submittedName>
        <fullName evidence="3">Uncharacterized protein</fullName>
    </submittedName>
</protein>
<evidence type="ECO:0000313" key="3">
    <source>
        <dbReference type="EMBL" id="SKB69698.1"/>
    </source>
</evidence>
<keyword evidence="2" id="KW-0812">Transmembrane</keyword>
<keyword evidence="1" id="KW-0175">Coiled coil</keyword>
<keyword evidence="4" id="KW-1185">Reference proteome</keyword>
<feature type="coiled-coil region" evidence="1">
    <location>
        <begin position="52"/>
        <end position="86"/>
    </location>
</feature>
<name>A0A1T5DD91_9FLAO</name>
<sequence>MLTENKFSKYLLYAIGEIVLVVIGILIALYLNNQQETYTFQKQQENYLKLVKKEMASNLKSLFVENNQLSEKMENAYKVLNIMNNDSLLNNLTEPDLSQLLNQFFLSDIVINYENGALNQIIYSGGINKIKNDSISGLIASWEGKINRVRLQENQVAQATESLKNYLYENGDFRRLSEDLGYSKILGIDISVNSKGNKNLLRSKEFENYIFQFIGFGYALQRSEYPYFEKEMQTIMTLIDKELNSDV</sequence>
<dbReference type="EMBL" id="FUYL01000009">
    <property type="protein sequence ID" value="SKB69698.1"/>
    <property type="molecule type" value="Genomic_DNA"/>
</dbReference>
<dbReference type="STRING" id="561365.SAMN05660866_02843"/>
<evidence type="ECO:0000256" key="1">
    <source>
        <dbReference type="SAM" id="Coils"/>
    </source>
</evidence>
<dbReference type="Proteomes" id="UP000190339">
    <property type="component" value="Unassembled WGS sequence"/>
</dbReference>
<proteinExistence type="predicted"/>